<evidence type="ECO:0000313" key="3">
    <source>
        <dbReference type="EMBL" id="OGI72050.1"/>
    </source>
</evidence>
<dbReference type="EMBL" id="MFUC01000013">
    <property type="protein sequence ID" value="OGI72050.1"/>
    <property type="molecule type" value="Genomic_DNA"/>
</dbReference>
<dbReference type="NCBIfam" id="NF001135">
    <property type="entry name" value="PRK00142.1-3"/>
    <property type="match status" value="1"/>
</dbReference>
<dbReference type="GO" id="GO:0016705">
    <property type="term" value="F:oxidoreductase activity, acting on paired donors, with incorporation or reduction of molecular oxygen"/>
    <property type="evidence" value="ECO:0007669"/>
    <property type="project" value="UniProtKB-UniRule"/>
</dbReference>
<dbReference type="GO" id="GO:0006400">
    <property type="term" value="P:tRNA modification"/>
    <property type="evidence" value="ECO:0007669"/>
    <property type="project" value="UniProtKB-UniRule"/>
</dbReference>
<keyword evidence="1" id="KW-0819">tRNA processing</keyword>
<name>A0A1F6VQW4_9BACT</name>
<dbReference type="EC" id="1.14.-.-" evidence="1"/>
<dbReference type="PANTHER" id="PTHR43268:SF6">
    <property type="entry name" value="THIOSULFATE SULFURTRANSFERASE_RHODANESE-LIKE DOMAIN-CONTAINING PROTEIN 2"/>
    <property type="match status" value="1"/>
</dbReference>
<evidence type="ECO:0000256" key="1">
    <source>
        <dbReference type="HAMAP-Rule" id="MF_00469"/>
    </source>
</evidence>
<dbReference type="InterPro" id="IPR020936">
    <property type="entry name" value="TrhO"/>
</dbReference>
<dbReference type="PROSITE" id="PS50206">
    <property type="entry name" value="RHODANESE_3"/>
    <property type="match status" value="1"/>
</dbReference>
<dbReference type="PANTHER" id="PTHR43268">
    <property type="entry name" value="THIOSULFATE SULFURTRANSFERASE/RHODANESE-LIKE DOMAIN-CONTAINING PROTEIN 2"/>
    <property type="match status" value="1"/>
</dbReference>
<dbReference type="STRING" id="1801752.A3J61_01590"/>
<evidence type="ECO:0000259" key="2">
    <source>
        <dbReference type="PROSITE" id="PS50206"/>
    </source>
</evidence>
<dbReference type="SMART" id="SM00450">
    <property type="entry name" value="RHOD"/>
    <property type="match status" value="1"/>
</dbReference>
<dbReference type="Pfam" id="PF17773">
    <property type="entry name" value="UPF0176_N"/>
    <property type="match status" value="1"/>
</dbReference>
<dbReference type="InterPro" id="IPR001763">
    <property type="entry name" value="Rhodanese-like_dom"/>
</dbReference>
<dbReference type="InterPro" id="IPR040503">
    <property type="entry name" value="TRHO_N"/>
</dbReference>
<dbReference type="HAMAP" id="MF_00469">
    <property type="entry name" value="TrhO"/>
    <property type="match status" value="1"/>
</dbReference>
<comment type="function">
    <text evidence="1">Catalyzes oxygen-dependent 5-hydroxyuridine (ho5U) modification at position 34 in tRNAs.</text>
</comment>
<dbReference type="Proteomes" id="UP000179686">
    <property type="component" value="Unassembled WGS sequence"/>
</dbReference>
<accession>A0A1F6VQW4</accession>
<reference evidence="3 4" key="1">
    <citation type="journal article" date="2016" name="Nat. Commun.">
        <title>Thousands of microbial genomes shed light on interconnected biogeochemical processes in an aquifer system.</title>
        <authorList>
            <person name="Anantharaman K."/>
            <person name="Brown C.T."/>
            <person name="Hug L.A."/>
            <person name="Sharon I."/>
            <person name="Castelle C.J."/>
            <person name="Probst A.J."/>
            <person name="Thomas B.C."/>
            <person name="Singh A."/>
            <person name="Wilkins M.J."/>
            <person name="Karaoz U."/>
            <person name="Brodie E.L."/>
            <person name="Williams K.H."/>
            <person name="Hubbard S.S."/>
            <person name="Banfield J.F."/>
        </authorList>
    </citation>
    <scope>NUCLEOTIDE SEQUENCE [LARGE SCALE GENOMIC DNA]</scope>
</reference>
<dbReference type="SUPFAM" id="SSF52821">
    <property type="entry name" value="Rhodanese/Cell cycle control phosphatase"/>
    <property type="match status" value="1"/>
</dbReference>
<organism evidence="3 4">
    <name type="scientific">Candidatus Nomurabacteria bacterium RIFCSPHIGHO2_02_FULL_38_15</name>
    <dbReference type="NCBI Taxonomy" id="1801752"/>
    <lineage>
        <taxon>Bacteria</taxon>
        <taxon>Candidatus Nomuraibacteriota</taxon>
    </lineage>
</organism>
<dbReference type="AlphaFoldDB" id="A0A1F6VQW4"/>
<keyword evidence="1" id="KW-0560">Oxidoreductase</keyword>
<comment type="similarity">
    <text evidence="1">Belongs to the TrhO family.</text>
</comment>
<dbReference type="Pfam" id="PF12368">
    <property type="entry name" value="Rhodanese_C"/>
    <property type="match status" value="1"/>
</dbReference>
<dbReference type="Pfam" id="PF00581">
    <property type="entry name" value="Rhodanese"/>
    <property type="match status" value="1"/>
</dbReference>
<dbReference type="InterPro" id="IPR022111">
    <property type="entry name" value="Rhodanese_C"/>
</dbReference>
<comment type="catalytic activity">
    <reaction evidence="1">
        <text>uridine(34) in tRNA + AH2 + O2 = 5-hydroxyuridine(34) in tRNA + A + H2O</text>
        <dbReference type="Rhea" id="RHEA:64224"/>
        <dbReference type="Rhea" id="RHEA-COMP:11727"/>
        <dbReference type="Rhea" id="RHEA-COMP:13381"/>
        <dbReference type="ChEBI" id="CHEBI:13193"/>
        <dbReference type="ChEBI" id="CHEBI:15377"/>
        <dbReference type="ChEBI" id="CHEBI:15379"/>
        <dbReference type="ChEBI" id="CHEBI:17499"/>
        <dbReference type="ChEBI" id="CHEBI:65315"/>
        <dbReference type="ChEBI" id="CHEBI:136877"/>
    </reaction>
</comment>
<feature type="domain" description="Rhodanese" evidence="2">
    <location>
        <begin position="139"/>
        <end position="232"/>
    </location>
</feature>
<dbReference type="Gene3D" id="3.30.70.100">
    <property type="match status" value="1"/>
</dbReference>
<gene>
    <name evidence="1" type="primary">trhO</name>
    <name evidence="3" type="ORF">A3J61_01590</name>
</gene>
<protein>
    <recommendedName>
        <fullName evidence="1">tRNA uridine(34) hydroxylase</fullName>
        <ecNumber evidence="1">1.14.-.-</ecNumber>
    </recommendedName>
    <alternativeName>
        <fullName evidence="1">tRNA hydroxylation protein O</fullName>
    </alternativeName>
</protein>
<evidence type="ECO:0000313" key="4">
    <source>
        <dbReference type="Proteomes" id="UP000179686"/>
    </source>
</evidence>
<proteinExistence type="inferred from homology"/>
<dbReference type="Gene3D" id="3.40.250.10">
    <property type="entry name" value="Rhodanese-like domain"/>
    <property type="match status" value="1"/>
</dbReference>
<sequence>MKEPEKDLEKHTILLFYKYTDIDDPVAETERQRAVLSVLGITGRFIVAGEGINGTGEGTADNVQKYIDWMQAQKIYKNIHWKLSEGTGHAFPRLSVKCRKEIVSLHLGADDDIDPKKLTGQKLTPSELNEWYNPVNGEKRKDFYIVDMRNDYELKVGKFEGTVFPGMRNFRDLRKKLDVLQDLKNKTVLTVCTGGVRCEKASGLLKKEGFKDVYQLDGGIVSYMAKYPNQNYKGALYVFDGRETMHFDGDGHEVIGECDFCQTKTENYSNCNNIRCNQKMLVCTDCVNSGPKYCSDECKVLVTEKVYA</sequence>
<dbReference type="InterPro" id="IPR036873">
    <property type="entry name" value="Rhodanese-like_dom_sf"/>
</dbReference>
<comment type="caution">
    <text evidence="3">The sequence shown here is derived from an EMBL/GenBank/DDBJ whole genome shotgun (WGS) entry which is preliminary data.</text>
</comment>